<dbReference type="Proteomes" id="UP000256970">
    <property type="component" value="Unassembled WGS sequence"/>
</dbReference>
<dbReference type="AlphaFoldDB" id="A0A383VJ96"/>
<gene>
    <name evidence="3" type="ORF">BQ4739_LOCUS5225</name>
</gene>
<dbReference type="EMBL" id="FNXT01000453">
    <property type="protein sequence ID" value="SZX64734.1"/>
    <property type="molecule type" value="Genomic_DNA"/>
</dbReference>
<evidence type="ECO:0000313" key="3">
    <source>
        <dbReference type="EMBL" id="SZX64734.1"/>
    </source>
</evidence>
<reference evidence="3 4" key="1">
    <citation type="submission" date="2016-10" db="EMBL/GenBank/DDBJ databases">
        <authorList>
            <person name="Cai Z."/>
        </authorList>
    </citation>
    <scope>NUCLEOTIDE SEQUENCE [LARGE SCALE GENOMIC DNA]</scope>
</reference>
<name>A0A383VJ96_TETOB</name>
<feature type="region of interest" description="Disordered" evidence="1">
    <location>
        <begin position="73"/>
        <end position="181"/>
    </location>
</feature>
<feature type="compositionally biased region" description="Polar residues" evidence="1">
    <location>
        <begin position="151"/>
        <end position="181"/>
    </location>
</feature>
<evidence type="ECO:0000256" key="1">
    <source>
        <dbReference type="SAM" id="MobiDB-lite"/>
    </source>
</evidence>
<feature type="signal peptide" evidence="2">
    <location>
        <begin position="1"/>
        <end position="18"/>
    </location>
</feature>
<feature type="compositionally biased region" description="Basic and acidic residues" evidence="1">
    <location>
        <begin position="127"/>
        <end position="148"/>
    </location>
</feature>
<evidence type="ECO:0000313" key="4">
    <source>
        <dbReference type="Proteomes" id="UP000256970"/>
    </source>
</evidence>
<protein>
    <submittedName>
        <fullName evidence="3">Uncharacterized protein</fullName>
    </submittedName>
</protein>
<feature type="compositionally biased region" description="Polar residues" evidence="1">
    <location>
        <begin position="229"/>
        <end position="238"/>
    </location>
</feature>
<dbReference type="Gene3D" id="3.40.33.10">
    <property type="entry name" value="CAP"/>
    <property type="match status" value="1"/>
</dbReference>
<feature type="compositionally biased region" description="Polar residues" evidence="1">
    <location>
        <begin position="99"/>
        <end position="124"/>
    </location>
</feature>
<sequence length="244" mass="26300">MKAISVCLLALMVAAAAAARPGLAGRALRADSNEENKQGSSESFLLPMPAIYIPEFGKEMTFNDVPKFPDMADTFPKVPEMPSITPPTIDWDKIKPSSDNHPSVSVPDANSQEVNTQSSQDSTTDNNYKKDESDNSDKSDKTGKKEKLGAGNSTPATKQQESQQPTAAPSTTGNQDDCSKTDTSAQSVMRCVNAVRTNPQAFKSDFPCSSPWLNTISRSQRSALAANSKLESSAQRQANDMARY</sequence>
<keyword evidence="2" id="KW-0732">Signal</keyword>
<proteinExistence type="predicted"/>
<keyword evidence="4" id="KW-1185">Reference proteome</keyword>
<feature type="chain" id="PRO_5016624593" evidence="2">
    <location>
        <begin position="19"/>
        <end position="244"/>
    </location>
</feature>
<accession>A0A383VJ96</accession>
<feature type="region of interest" description="Disordered" evidence="1">
    <location>
        <begin position="223"/>
        <end position="244"/>
    </location>
</feature>
<evidence type="ECO:0000256" key="2">
    <source>
        <dbReference type="SAM" id="SignalP"/>
    </source>
</evidence>
<dbReference type="InterPro" id="IPR035940">
    <property type="entry name" value="CAP_sf"/>
</dbReference>
<organism evidence="3 4">
    <name type="scientific">Tetradesmus obliquus</name>
    <name type="common">Green alga</name>
    <name type="synonym">Acutodesmus obliquus</name>
    <dbReference type="NCBI Taxonomy" id="3088"/>
    <lineage>
        <taxon>Eukaryota</taxon>
        <taxon>Viridiplantae</taxon>
        <taxon>Chlorophyta</taxon>
        <taxon>core chlorophytes</taxon>
        <taxon>Chlorophyceae</taxon>
        <taxon>CS clade</taxon>
        <taxon>Sphaeropleales</taxon>
        <taxon>Scenedesmaceae</taxon>
        <taxon>Tetradesmus</taxon>
    </lineage>
</organism>